<sequence>MINHNNSKNADLTPKVPVVTLIAAMAHNRVIGINNTLPWDLPADMRHFREQTMGKPILMGRKTHDSIGRPLPGRQNIVVTRDGSATIDGCDVVNSIDEALEVAGDASEVMVMGGESFYRQMLPRAHRLVLTMIDLEIDGDAWFPEWDESEWCKVGREDHPVDEKNRWPYSFVTLERITTEQDSPRS</sequence>
<dbReference type="EMBL" id="JACNFK010000025">
    <property type="protein sequence ID" value="MBC8519635.1"/>
    <property type="molecule type" value="Genomic_DNA"/>
</dbReference>
<feature type="domain" description="DHFR" evidence="10">
    <location>
        <begin position="18"/>
        <end position="176"/>
    </location>
</feature>
<dbReference type="AlphaFoldDB" id="A0A8J6P4U4"/>
<evidence type="ECO:0000259" key="10">
    <source>
        <dbReference type="PROSITE" id="PS51330"/>
    </source>
</evidence>
<dbReference type="InterPro" id="IPR001796">
    <property type="entry name" value="DHFR_dom"/>
</dbReference>
<dbReference type="PRINTS" id="PR00070">
    <property type="entry name" value="DHFR"/>
</dbReference>
<dbReference type="Pfam" id="PF00186">
    <property type="entry name" value="DHFR_1"/>
    <property type="match status" value="1"/>
</dbReference>
<evidence type="ECO:0000256" key="4">
    <source>
        <dbReference type="ARBA" id="ARBA00022563"/>
    </source>
</evidence>
<evidence type="ECO:0000313" key="12">
    <source>
        <dbReference type="Proteomes" id="UP000654401"/>
    </source>
</evidence>
<gene>
    <name evidence="11" type="primary">folA</name>
    <name evidence="11" type="ORF">H8D24_04410</name>
</gene>
<organism evidence="11 12">
    <name type="scientific">Candidatus Thiopontia autotrophica</name>
    <dbReference type="NCBI Taxonomy" id="2841688"/>
    <lineage>
        <taxon>Bacteria</taxon>
        <taxon>Pseudomonadati</taxon>
        <taxon>Pseudomonadota</taxon>
        <taxon>Gammaproteobacteria</taxon>
        <taxon>Candidatus Thiopontia</taxon>
    </lineage>
</organism>
<dbReference type="GO" id="GO:0005829">
    <property type="term" value="C:cytosol"/>
    <property type="evidence" value="ECO:0007669"/>
    <property type="project" value="TreeGrafter"/>
</dbReference>
<evidence type="ECO:0000256" key="5">
    <source>
        <dbReference type="ARBA" id="ARBA00022857"/>
    </source>
</evidence>
<dbReference type="GO" id="GO:0004146">
    <property type="term" value="F:dihydrofolate reductase activity"/>
    <property type="evidence" value="ECO:0007669"/>
    <property type="project" value="UniProtKB-EC"/>
</dbReference>
<dbReference type="EC" id="1.5.1.3" evidence="3 8"/>
<reference evidence="11 12" key="1">
    <citation type="submission" date="2020-08" db="EMBL/GenBank/DDBJ databases">
        <title>Bridging the membrane lipid divide: bacteria of the FCB group superphylum have the potential to synthesize archaeal ether lipids.</title>
        <authorList>
            <person name="Villanueva L."/>
            <person name="Von Meijenfeldt F.A.B."/>
            <person name="Westbye A.B."/>
            <person name="Yadav S."/>
            <person name="Hopmans E.C."/>
            <person name="Dutilh B.E."/>
            <person name="Sinninghe Damste J.S."/>
        </authorList>
    </citation>
    <scope>NUCLEOTIDE SEQUENCE [LARGE SCALE GENOMIC DNA]</scope>
    <source>
        <strain evidence="11">NIOZ-UU100</strain>
    </source>
</reference>
<protein>
    <recommendedName>
        <fullName evidence="3 8">Dihydrofolate reductase</fullName>
        <ecNumber evidence="3 8">1.5.1.3</ecNumber>
    </recommendedName>
</protein>
<dbReference type="NCBIfam" id="NF008037">
    <property type="entry name" value="PRK10769.1"/>
    <property type="match status" value="1"/>
</dbReference>
<accession>A0A8J6P4U4</accession>
<dbReference type="GO" id="GO:0046655">
    <property type="term" value="P:folic acid metabolic process"/>
    <property type="evidence" value="ECO:0007669"/>
    <property type="project" value="TreeGrafter"/>
</dbReference>
<dbReference type="GO" id="GO:0006730">
    <property type="term" value="P:one-carbon metabolic process"/>
    <property type="evidence" value="ECO:0007669"/>
    <property type="project" value="UniProtKB-KW"/>
</dbReference>
<evidence type="ECO:0000256" key="3">
    <source>
        <dbReference type="ARBA" id="ARBA00012856"/>
    </source>
</evidence>
<keyword evidence="6 8" id="KW-0560">Oxidoreductase</keyword>
<comment type="catalytic activity">
    <reaction evidence="8">
        <text>(6S)-5,6,7,8-tetrahydrofolate + NADP(+) = 7,8-dihydrofolate + NADPH + H(+)</text>
        <dbReference type="Rhea" id="RHEA:15009"/>
        <dbReference type="ChEBI" id="CHEBI:15378"/>
        <dbReference type="ChEBI" id="CHEBI:57451"/>
        <dbReference type="ChEBI" id="CHEBI:57453"/>
        <dbReference type="ChEBI" id="CHEBI:57783"/>
        <dbReference type="ChEBI" id="CHEBI:58349"/>
        <dbReference type="EC" id="1.5.1.3"/>
    </reaction>
</comment>
<dbReference type="Gene3D" id="3.40.430.10">
    <property type="entry name" value="Dihydrofolate Reductase, subunit A"/>
    <property type="match status" value="1"/>
</dbReference>
<comment type="function">
    <text evidence="7 8">Key enzyme in folate metabolism. Catalyzes an essential reaction for de novo glycine and purine synthesis, and for DNA precursor synthesis.</text>
</comment>
<dbReference type="FunFam" id="3.40.430.10:FF:000001">
    <property type="entry name" value="Dihydrofolate reductase"/>
    <property type="match status" value="1"/>
</dbReference>
<evidence type="ECO:0000256" key="1">
    <source>
        <dbReference type="ARBA" id="ARBA00004903"/>
    </source>
</evidence>
<dbReference type="CDD" id="cd00209">
    <property type="entry name" value="DHFR"/>
    <property type="match status" value="1"/>
</dbReference>
<comment type="caution">
    <text evidence="11">The sequence shown here is derived from an EMBL/GenBank/DDBJ whole genome shotgun (WGS) entry which is preliminary data.</text>
</comment>
<dbReference type="InterPro" id="IPR024072">
    <property type="entry name" value="DHFR-like_dom_sf"/>
</dbReference>
<dbReference type="PROSITE" id="PS00075">
    <property type="entry name" value="DHFR_1"/>
    <property type="match status" value="1"/>
</dbReference>
<evidence type="ECO:0000256" key="6">
    <source>
        <dbReference type="ARBA" id="ARBA00023002"/>
    </source>
</evidence>
<dbReference type="GO" id="GO:0046452">
    <property type="term" value="P:dihydrofolate metabolic process"/>
    <property type="evidence" value="ECO:0007669"/>
    <property type="project" value="TreeGrafter"/>
</dbReference>
<comment type="similarity">
    <text evidence="2 8 9">Belongs to the dihydrofolate reductase family.</text>
</comment>
<dbReference type="SUPFAM" id="SSF53597">
    <property type="entry name" value="Dihydrofolate reductase-like"/>
    <property type="match status" value="1"/>
</dbReference>
<dbReference type="GO" id="GO:0046654">
    <property type="term" value="P:tetrahydrofolate biosynthetic process"/>
    <property type="evidence" value="ECO:0007669"/>
    <property type="project" value="UniProtKB-UniPathway"/>
</dbReference>
<evidence type="ECO:0000256" key="8">
    <source>
        <dbReference type="PIRNR" id="PIRNR000194"/>
    </source>
</evidence>
<evidence type="ECO:0000313" key="11">
    <source>
        <dbReference type="EMBL" id="MBC8519635.1"/>
    </source>
</evidence>
<dbReference type="GO" id="GO:0070401">
    <property type="term" value="F:NADP+ binding"/>
    <property type="evidence" value="ECO:0007669"/>
    <property type="project" value="UniProtKB-ARBA"/>
</dbReference>
<evidence type="ECO:0000256" key="7">
    <source>
        <dbReference type="ARBA" id="ARBA00025067"/>
    </source>
</evidence>
<dbReference type="PANTHER" id="PTHR48069">
    <property type="entry name" value="DIHYDROFOLATE REDUCTASE"/>
    <property type="match status" value="1"/>
</dbReference>
<dbReference type="PROSITE" id="PS51330">
    <property type="entry name" value="DHFR_2"/>
    <property type="match status" value="1"/>
</dbReference>
<dbReference type="InterPro" id="IPR017925">
    <property type="entry name" value="DHFR_CS"/>
</dbReference>
<proteinExistence type="inferred from homology"/>
<keyword evidence="5 8" id="KW-0521">NADP</keyword>
<dbReference type="UniPathway" id="UPA00077">
    <property type="reaction ID" value="UER00158"/>
</dbReference>
<name>A0A8J6P4U4_9GAMM</name>
<dbReference type="InterPro" id="IPR012259">
    <property type="entry name" value="DHFR"/>
</dbReference>
<evidence type="ECO:0000256" key="9">
    <source>
        <dbReference type="RuleBase" id="RU004474"/>
    </source>
</evidence>
<dbReference type="PANTHER" id="PTHR48069:SF3">
    <property type="entry name" value="DIHYDROFOLATE REDUCTASE"/>
    <property type="match status" value="1"/>
</dbReference>
<comment type="pathway">
    <text evidence="1 8">Cofactor biosynthesis; tetrahydrofolate biosynthesis; 5,6,7,8-tetrahydrofolate from 7,8-dihydrofolate: step 1/1.</text>
</comment>
<dbReference type="Proteomes" id="UP000654401">
    <property type="component" value="Unassembled WGS sequence"/>
</dbReference>
<dbReference type="PIRSF" id="PIRSF000194">
    <property type="entry name" value="DHFR"/>
    <property type="match status" value="1"/>
</dbReference>
<keyword evidence="4 8" id="KW-0554">One-carbon metabolism</keyword>
<evidence type="ECO:0000256" key="2">
    <source>
        <dbReference type="ARBA" id="ARBA00009539"/>
    </source>
</evidence>